<dbReference type="RefSeq" id="WP_130603892.1">
    <property type="nucleotide sequence ID" value="NZ_CP034759.1"/>
</dbReference>
<evidence type="ECO:0000256" key="1">
    <source>
        <dbReference type="SAM" id="SignalP"/>
    </source>
</evidence>
<dbReference type="AlphaFoldDB" id="A0A4P6PBW7"/>
<dbReference type="KEGG" id="lsd:EMK97_16540"/>
<feature type="chain" id="PRO_5020331475" description="YkuD domain-containing protein" evidence="1">
    <location>
        <begin position="22"/>
        <end position="255"/>
    </location>
</feature>
<keyword evidence="1" id="KW-0732">Signal</keyword>
<dbReference type="PANTHER" id="PTHR38589:SF1">
    <property type="entry name" value="BLR0621 PROTEIN"/>
    <property type="match status" value="1"/>
</dbReference>
<evidence type="ECO:0000313" key="3">
    <source>
        <dbReference type="Proteomes" id="UP000290244"/>
    </source>
</evidence>
<gene>
    <name evidence="2" type="ORF">EMK97_16540</name>
</gene>
<organism evidence="2 3">
    <name type="scientific">Litorilituus sediminis</name>
    <dbReference type="NCBI Taxonomy" id="718192"/>
    <lineage>
        <taxon>Bacteria</taxon>
        <taxon>Pseudomonadati</taxon>
        <taxon>Pseudomonadota</taxon>
        <taxon>Gammaproteobacteria</taxon>
        <taxon>Alteromonadales</taxon>
        <taxon>Colwelliaceae</taxon>
        <taxon>Litorilituus</taxon>
    </lineage>
</organism>
<dbReference type="OrthoDB" id="9804204at2"/>
<sequence>MNSVQKYLIVCLMLLSTCVSAESKFTIDAKHQQLILVLTDNWQANTGEQYRFERSFDRAHWQLVADKAPVTIGRTGLAWGIGLHPKQSGYHKQEGDGKAPAGIFTLGSAFGYLNQLKTGLAYQVMSRYDYCIDVKGSNYYNQIVSSQVVGDSAIQGSSEPMRRDLHLNGDQVYKKGFVINHNPNNISGSGSCIFAHLWRASDKPTAGCTAMPEQEIDKMLNWLDKEKQPLYIALPKNEYLDKKALWQLPELALTD</sequence>
<keyword evidence="3" id="KW-1185">Reference proteome</keyword>
<dbReference type="PANTHER" id="PTHR38589">
    <property type="entry name" value="BLR0621 PROTEIN"/>
    <property type="match status" value="1"/>
</dbReference>
<evidence type="ECO:0000313" key="2">
    <source>
        <dbReference type="EMBL" id="QBG37225.1"/>
    </source>
</evidence>
<dbReference type="EMBL" id="CP034759">
    <property type="protein sequence ID" value="QBG37225.1"/>
    <property type="molecule type" value="Genomic_DNA"/>
</dbReference>
<dbReference type="Proteomes" id="UP000290244">
    <property type="component" value="Chromosome"/>
</dbReference>
<protein>
    <recommendedName>
        <fullName evidence="4">YkuD domain-containing protein</fullName>
    </recommendedName>
</protein>
<accession>A0A4P6PBW7</accession>
<evidence type="ECO:0008006" key="4">
    <source>
        <dbReference type="Google" id="ProtNLM"/>
    </source>
</evidence>
<name>A0A4P6PBW7_9GAMM</name>
<feature type="signal peptide" evidence="1">
    <location>
        <begin position="1"/>
        <end position="21"/>
    </location>
</feature>
<reference evidence="2 3" key="1">
    <citation type="submission" date="2018-12" db="EMBL/GenBank/DDBJ databases">
        <title>Complete genome of Litorilituus sediminis.</title>
        <authorList>
            <person name="Liu A."/>
            <person name="Rong J."/>
        </authorList>
    </citation>
    <scope>NUCLEOTIDE SEQUENCE [LARGE SCALE GENOMIC DNA]</scope>
    <source>
        <strain evidence="2 3">JCM 17549</strain>
    </source>
</reference>
<proteinExistence type="predicted"/>